<dbReference type="InterPro" id="IPR050105">
    <property type="entry name" value="MoCo_biosynth_MoaA/MoaC"/>
</dbReference>
<gene>
    <name evidence="4" type="primary">Mocs1-L</name>
    <name evidence="4" type="ORF">Hamer_G004293</name>
</gene>
<accession>A0A8J5MQ64</accession>
<dbReference type="Gene3D" id="3.20.20.70">
    <property type="entry name" value="Aldolase class I"/>
    <property type="match status" value="1"/>
</dbReference>
<comment type="pathway">
    <text evidence="1">Cofactor biosynthesis; molybdopterin biosynthesis.</text>
</comment>
<organism evidence="4 5">
    <name type="scientific">Homarus americanus</name>
    <name type="common">American lobster</name>
    <dbReference type="NCBI Taxonomy" id="6706"/>
    <lineage>
        <taxon>Eukaryota</taxon>
        <taxon>Metazoa</taxon>
        <taxon>Ecdysozoa</taxon>
        <taxon>Arthropoda</taxon>
        <taxon>Crustacea</taxon>
        <taxon>Multicrustacea</taxon>
        <taxon>Malacostraca</taxon>
        <taxon>Eumalacostraca</taxon>
        <taxon>Eucarida</taxon>
        <taxon>Decapoda</taxon>
        <taxon>Pleocyemata</taxon>
        <taxon>Astacidea</taxon>
        <taxon>Nephropoidea</taxon>
        <taxon>Nephropidae</taxon>
        <taxon>Homarus</taxon>
    </lineage>
</organism>
<dbReference type="CDD" id="cd21117">
    <property type="entry name" value="Twitch_MoaA"/>
    <property type="match status" value="1"/>
</dbReference>
<dbReference type="PANTHER" id="PTHR22960">
    <property type="entry name" value="MOLYBDOPTERIN COFACTOR SYNTHESIS PROTEIN A"/>
    <property type="match status" value="1"/>
</dbReference>
<dbReference type="InterPro" id="IPR013785">
    <property type="entry name" value="Aldolase_TIM"/>
</dbReference>
<protein>
    <submittedName>
        <fullName evidence="4">Molybdenum cofactor biosynthesis protein 1-like</fullName>
    </submittedName>
</protein>
<dbReference type="GO" id="GO:0061798">
    <property type="term" value="F:GTP 3',8'-cyclase activity"/>
    <property type="evidence" value="ECO:0007669"/>
    <property type="project" value="TreeGrafter"/>
</dbReference>
<dbReference type="GO" id="GO:0051539">
    <property type="term" value="F:4 iron, 4 sulfur cluster binding"/>
    <property type="evidence" value="ECO:0007669"/>
    <property type="project" value="UniProtKB-KW"/>
</dbReference>
<evidence type="ECO:0000313" key="5">
    <source>
        <dbReference type="Proteomes" id="UP000747542"/>
    </source>
</evidence>
<sequence>MPFDGNKWMDKKMVSYSEMLKKITQVYPGLMKVSDKSNDTSKAYKVPGFVGQIGFITSMSENFCGSCNRVRLTADGNLKVCLFGSSEVSLRDVMRDGCTDEELLDVIGVAVGRKKRQHAGMQNLAKLKNRPMILIGG</sequence>
<keyword evidence="5" id="KW-1185">Reference proteome</keyword>
<evidence type="ECO:0000313" key="4">
    <source>
        <dbReference type="EMBL" id="KAG7159620.1"/>
    </source>
</evidence>
<comment type="caution">
    <text evidence="4">The sequence shown here is derived from an EMBL/GenBank/DDBJ whole genome shotgun (WGS) entry which is preliminary data.</text>
</comment>
<dbReference type="AlphaFoldDB" id="A0A8J5MQ64"/>
<dbReference type="Pfam" id="PF06463">
    <property type="entry name" value="Mob_synth_C"/>
    <property type="match status" value="1"/>
</dbReference>
<reference evidence="4" key="1">
    <citation type="journal article" date="2021" name="Sci. Adv.">
        <title>The American lobster genome reveals insights on longevity, neural, and immune adaptations.</title>
        <authorList>
            <person name="Polinski J.M."/>
            <person name="Zimin A.V."/>
            <person name="Clark K.F."/>
            <person name="Kohn A.B."/>
            <person name="Sadowski N."/>
            <person name="Timp W."/>
            <person name="Ptitsyn A."/>
            <person name="Khanna P."/>
            <person name="Romanova D.Y."/>
            <person name="Williams P."/>
            <person name="Greenwood S.J."/>
            <person name="Moroz L.L."/>
            <person name="Walt D.R."/>
            <person name="Bodnar A.G."/>
        </authorList>
    </citation>
    <scope>NUCLEOTIDE SEQUENCE</scope>
    <source>
        <strain evidence="4">GMGI-L3</strain>
    </source>
</reference>
<feature type="domain" description="Molybdenum cofactor biosynthesis protein A-like twitch" evidence="3">
    <location>
        <begin position="1"/>
        <end position="119"/>
    </location>
</feature>
<dbReference type="EMBL" id="JAHLQT010033114">
    <property type="protein sequence ID" value="KAG7159620.1"/>
    <property type="molecule type" value="Genomic_DNA"/>
</dbReference>
<keyword evidence="2" id="KW-0501">Molybdenum cofactor biosynthesis</keyword>
<dbReference type="InterPro" id="IPR058240">
    <property type="entry name" value="rSAM_sf"/>
</dbReference>
<dbReference type="InterPro" id="IPR010505">
    <property type="entry name" value="MoaA_twitch"/>
</dbReference>
<dbReference type="GO" id="GO:0006777">
    <property type="term" value="P:Mo-molybdopterin cofactor biosynthetic process"/>
    <property type="evidence" value="ECO:0007669"/>
    <property type="project" value="UniProtKB-KW"/>
</dbReference>
<dbReference type="Proteomes" id="UP000747542">
    <property type="component" value="Unassembled WGS sequence"/>
</dbReference>
<dbReference type="PANTHER" id="PTHR22960:SF0">
    <property type="entry name" value="MOLYBDENUM COFACTOR BIOSYNTHESIS PROTEIN 1"/>
    <property type="match status" value="1"/>
</dbReference>
<evidence type="ECO:0000256" key="2">
    <source>
        <dbReference type="ARBA" id="ARBA00023150"/>
    </source>
</evidence>
<evidence type="ECO:0000259" key="3">
    <source>
        <dbReference type="Pfam" id="PF06463"/>
    </source>
</evidence>
<name>A0A8J5MQ64_HOMAM</name>
<evidence type="ECO:0000256" key="1">
    <source>
        <dbReference type="ARBA" id="ARBA00005046"/>
    </source>
</evidence>
<dbReference type="SUPFAM" id="SSF102114">
    <property type="entry name" value="Radical SAM enzymes"/>
    <property type="match status" value="1"/>
</dbReference>
<proteinExistence type="predicted"/>
<dbReference type="GO" id="GO:0061799">
    <property type="term" value="F:cyclic pyranopterin monophosphate synthase activity"/>
    <property type="evidence" value="ECO:0007669"/>
    <property type="project" value="TreeGrafter"/>
</dbReference>